<sequence length="313" mass="36234">MNGNGVYVEKAKDAKFIENFQAGFMIMQKGLKEENVDNFMFQKSFLPILMVGGILPESLKSDRYIFRLKEKDVDEIYDEKMISKIVEFTDYIIENVKEVCAVLEKNSSSIFLTEYKGNEKIIFSVLAGIGAIYAAYLRKKYPERYVVDFLVKYIDETKKRLQDISEFASGMELLEILSSLVWGNLYDNEDIFVADIEKINIAIYDALRENSAVLFDEKFYYFPPKLLINICQPLLETASEPELKRRLRDEGIIYCNSADYTVKKEIVNVYGAKERPRFILVKKEALLSLDNLMLEDVFAIRNEGEKEGCIEVM</sequence>
<protein>
    <submittedName>
        <fullName evidence="1">Uncharacterized protein</fullName>
    </submittedName>
</protein>
<keyword evidence="2" id="KW-1185">Reference proteome</keyword>
<proteinExistence type="predicted"/>
<gene>
    <name evidence="1" type="ORF">EBB54_13365</name>
</gene>
<reference evidence="1" key="1">
    <citation type="submission" date="2018-10" db="EMBL/GenBank/DDBJ databases">
        <title>Schaedlerella arabinophila gen. nov. sp. nov., isolated from the mouse intestinal tract and comparative analysis with the genome of the closely related altered Schaedler flora strain ASF502.</title>
        <authorList>
            <person name="Miyake S."/>
            <person name="Soh M."/>
            <person name="Seedorf H."/>
        </authorList>
    </citation>
    <scope>NUCLEOTIDE SEQUENCE [LARGE SCALE GENOMIC DNA]</scope>
    <source>
        <strain evidence="1">DSM 106076</strain>
    </source>
</reference>
<dbReference type="AlphaFoldDB" id="A0A3R8LFJ0"/>
<evidence type="ECO:0000313" key="2">
    <source>
        <dbReference type="Proteomes" id="UP000274920"/>
    </source>
</evidence>
<accession>A0A3R8LFJ0</accession>
<evidence type="ECO:0000313" key="1">
    <source>
        <dbReference type="EMBL" id="RRK32241.1"/>
    </source>
</evidence>
<dbReference type="EMBL" id="RHJS01000002">
    <property type="protein sequence ID" value="RRK32241.1"/>
    <property type="molecule type" value="Genomic_DNA"/>
</dbReference>
<organism evidence="1 2">
    <name type="scientific">Schaedlerella arabinosiphila</name>
    <dbReference type="NCBI Taxonomy" id="2044587"/>
    <lineage>
        <taxon>Bacteria</taxon>
        <taxon>Bacillati</taxon>
        <taxon>Bacillota</taxon>
        <taxon>Clostridia</taxon>
        <taxon>Lachnospirales</taxon>
        <taxon>Lachnospiraceae</taxon>
        <taxon>Schaedlerella</taxon>
    </lineage>
</organism>
<name>A0A3R8LFJ0_9FIRM</name>
<dbReference type="Proteomes" id="UP000274920">
    <property type="component" value="Unassembled WGS sequence"/>
</dbReference>
<comment type="caution">
    <text evidence="1">The sequence shown here is derived from an EMBL/GenBank/DDBJ whole genome shotgun (WGS) entry which is preliminary data.</text>
</comment>